<accession>A0A672ISC1</accession>
<feature type="transmembrane region" description="Helical" evidence="1">
    <location>
        <begin position="124"/>
        <end position="144"/>
    </location>
</feature>
<evidence type="ECO:0008006" key="4">
    <source>
        <dbReference type="Google" id="ProtNLM"/>
    </source>
</evidence>
<dbReference type="PANTHER" id="PTHR34765:SF1">
    <property type="entry name" value="CASPASE RECRUITMENT DOMAIN-CONTAINING PROTEIN 19"/>
    <property type="match status" value="1"/>
</dbReference>
<keyword evidence="1" id="KW-0472">Membrane</keyword>
<evidence type="ECO:0000313" key="3">
    <source>
        <dbReference type="Proteomes" id="UP000472267"/>
    </source>
</evidence>
<dbReference type="InterPro" id="IPR043574">
    <property type="entry name" value="CARD19"/>
</dbReference>
<proteinExistence type="predicted"/>
<dbReference type="PANTHER" id="PTHR34765">
    <property type="entry name" value="CASPASE RECRUITMENT DOMAIN-CONTAINING PROTEIN 19"/>
    <property type="match status" value="1"/>
</dbReference>
<keyword evidence="1" id="KW-1133">Transmembrane helix</keyword>
<dbReference type="InterPro" id="IPR011029">
    <property type="entry name" value="DEATH-like_dom_sf"/>
</dbReference>
<dbReference type="InParanoid" id="A0A672ISC1"/>
<dbReference type="OMA" id="ADSKCTN"/>
<keyword evidence="1" id="KW-0812">Transmembrane</keyword>
<keyword evidence="3" id="KW-1185">Reference proteome</keyword>
<dbReference type="Ensembl" id="ENSSFAT00005046357.1">
    <property type="protein sequence ID" value="ENSSFAP00005044786.1"/>
    <property type="gene ID" value="ENSSFAG00005022005.1"/>
</dbReference>
<reference evidence="2" key="1">
    <citation type="submission" date="2019-06" db="EMBL/GenBank/DDBJ databases">
        <authorList>
            <consortium name="Wellcome Sanger Institute Data Sharing"/>
        </authorList>
    </citation>
    <scope>NUCLEOTIDE SEQUENCE [LARGE SCALE GENOMIC DNA]</scope>
</reference>
<dbReference type="GO" id="GO:0005739">
    <property type="term" value="C:mitochondrion"/>
    <property type="evidence" value="ECO:0007669"/>
    <property type="project" value="TreeGrafter"/>
</dbReference>
<dbReference type="AlphaFoldDB" id="A0A672ISC1"/>
<evidence type="ECO:0000256" key="1">
    <source>
        <dbReference type="SAM" id="Phobius"/>
    </source>
</evidence>
<evidence type="ECO:0000313" key="2">
    <source>
        <dbReference type="Ensembl" id="ENSSFAP00005044786.1"/>
    </source>
</evidence>
<organism evidence="2 3">
    <name type="scientific">Salarias fasciatus</name>
    <name type="common">Jewelled blenny</name>
    <name type="synonym">Blennius fasciatus</name>
    <dbReference type="NCBI Taxonomy" id="181472"/>
    <lineage>
        <taxon>Eukaryota</taxon>
        <taxon>Metazoa</taxon>
        <taxon>Chordata</taxon>
        <taxon>Craniata</taxon>
        <taxon>Vertebrata</taxon>
        <taxon>Euteleostomi</taxon>
        <taxon>Actinopterygii</taxon>
        <taxon>Neopterygii</taxon>
        <taxon>Teleostei</taxon>
        <taxon>Neoteleostei</taxon>
        <taxon>Acanthomorphata</taxon>
        <taxon>Ovalentaria</taxon>
        <taxon>Blenniimorphae</taxon>
        <taxon>Blenniiformes</taxon>
        <taxon>Blennioidei</taxon>
        <taxon>Blenniidae</taxon>
        <taxon>Salariinae</taxon>
        <taxon>Salarias</taxon>
    </lineage>
</organism>
<reference evidence="2" key="2">
    <citation type="submission" date="2025-08" db="UniProtKB">
        <authorList>
            <consortium name="Ensembl"/>
        </authorList>
    </citation>
    <scope>IDENTIFICATION</scope>
</reference>
<sequence>MTYIDGFHEQLQNDAHFLCSDGRMDAELVDQLVLQLNRIYPQILSDKEAHRFRNLSVPIEERVFELLEHLYGEGEEACHEFYRALQIHAEDVYSDLPTTMRRRGKADAVAVYEKQYVLNDKGPMFFLSCFSVAVGIAVLFYYGGFQHCSAARLSTDAFVSYAHVGKQK</sequence>
<dbReference type="Proteomes" id="UP000472267">
    <property type="component" value="Chromosome 20"/>
</dbReference>
<gene>
    <name evidence="2" type="primary">LOC115408074</name>
</gene>
<protein>
    <recommendedName>
        <fullName evidence="4">Caspase recruitment domain family, member 19</fullName>
    </recommendedName>
</protein>
<dbReference type="Gene3D" id="1.10.533.10">
    <property type="entry name" value="Death Domain, Fas"/>
    <property type="match status" value="1"/>
</dbReference>
<reference evidence="2" key="3">
    <citation type="submission" date="2025-09" db="UniProtKB">
        <authorList>
            <consortium name="Ensembl"/>
        </authorList>
    </citation>
    <scope>IDENTIFICATION</scope>
</reference>
<name>A0A672ISC1_SALFA</name>